<keyword evidence="1" id="KW-1133">Transmembrane helix</keyword>
<keyword evidence="1" id="KW-0472">Membrane</keyword>
<proteinExistence type="predicted"/>
<evidence type="ECO:0000256" key="1">
    <source>
        <dbReference type="SAM" id="Phobius"/>
    </source>
</evidence>
<gene>
    <name evidence="2" type="ORF">AXX13_V09</name>
</gene>
<reference evidence="2 3" key="2">
    <citation type="journal article" date="2016" name="Genome Announc.">
        <title>Chromosome and Plasmids of the Tick-Borne Relapsing Fever Agent Borrelia hermsii.</title>
        <authorList>
            <person name="Barbour A.G."/>
        </authorList>
    </citation>
    <scope>NUCLEOTIDE SEQUENCE [LARGE SCALE GENOMIC DNA]</scope>
    <source>
        <strain evidence="2 3">HS1</strain>
    </source>
</reference>
<feature type="transmembrane region" description="Helical" evidence="1">
    <location>
        <begin position="6"/>
        <end position="38"/>
    </location>
</feature>
<feature type="transmembrane region" description="Helical" evidence="1">
    <location>
        <begin position="50"/>
        <end position="69"/>
    </location>
</feature>
<keyword evidence="2" id="KW-0614">Plasmid</keyword>
<keyword evidence="1" id="KW-0812">Transmembrane</keyword>
<organism evidence="2 3">
    <name type="scientific">Borrelia hermsii HS1</name>
    <dbReference type="NCBI Taxonomy" id="1867252"/>
    <lineage>
        <taxon>Bacteria</taxon>
        <taxon>Pseudomonadati</taxon>
        <taxon>Spirochaetota</taxon>
        <taxon>Spirochaetia</taxon>
        <taxon>Spirochaetales</taxon>
        <taxon>Borreliaceae</taxon>
        <taxon>Borrelia</taxon>
    </lineage>
</organism>
<accession>A0ABM6AS05</accession>
<protein>
    <submittedName>
        <fullName evidence="2">Uncharacterized protein</fullName>
    </submittedName>
</protein>
<evidence type="ECO:0000313" key="3">
    <source>
        <dbReference type="Proteomes" id="UP000078430"/>
    </source>
</evidence>
<dbReference type="Proteomes" id="UP000078430">
    <property type="component" value="Plasmid lpV47"/>
</dbReference>
<sequence>MSDNLIVYYFNFCFFSSFFIVYIFIISYIVTNIFVAFLDLKILTPLFLKYLFCVSFVNVDILFASYSIISCLALRSLFKLLTLYLIIYEQFPSPSLNKVFLIMLLLHRKVKSFLKVLSVICLRPSLDKKRLMYLKLLFDCI</sequence>
<dbReference type="EMBL" id="CP015333">
    <property type="protein sequence ID" value="ANA43959.1"/>
    <property type="molecule type" value="Genomic_DNA"/>
</dbReference>
<geneLocation type="plasmid" evidence="2 3">
    <name>lpV47</name>
</geneLocation>
<evidence type="ECO:0000313" key="2">
    <source>
        <dbReference type="EMBL" id="ANA43959.1"/>
    </source>
</evidence>
<name>A0ABM6AS05_BORHE</name>
<keyword evidence="3" id="KW-1185">Reference proteome</keyword>
<reference evidence="2 3" key="1">
    <citation type="journal article" date="2006" name="Mol. Microbiol.">
        <title>Antigenic variation by Borrelia hermsii occurs through recombination between extragenic repetitive elements on linear plasmids.</title>
        <authorList>
            <person name="Dai Q."/>
            <person name="Restrepo B.I."/>
            <person name="Porcella S.F."/>
            <person name="Raffel S.J."/>
            <person name="Schwan T.G."/>
            <person name="Barbour A.G."/>
        </authorList>
    </citation>
    <scope>NUCLEOTIDE SEQUENCE [LARGE SCALE GENOMIC DNA]</scope>
    <source>
        <strain evidence="2 3">HS1</strain>
    </source>
</reference>